<dbReference type="InterPro" id="IPR043128">
    <property type="entry name" value="Rev_trsase/Diguanyl_cyclase"/>
</dbReference>
<feature type="domain" description="GGDEF" evidence="2">
    <location>
        <begin position="82"/>
        <end position="220"/>
    </location>
</feature>
<keyword evidence="1" id="KW-0812">Transmembrane</keyword>
<evidence type="ECO:0000256" key="1">
    <source>
        <dbReference type="SAM" id="Phobius"/>
    </source>
</evidence>
<name>A0A939BQW1_9BACL</name>
<feature type="transmembrane region" description="Helical" evidence="1">
    <location>
        <begin position="19"/>
        <end position="37"/>
    </location>
</feature>
<evidence type="ECO:0000313" key="4">
    <source>
        <dbReference type="Proteomes" id="UP000717624"/>
    </source>
</evidence>
<dbReference type="SUPFAM" id="SSF55073">
    <property type="entry name" value="Nucleotide cyclase"/>
    <property type="match status" value="1"/>
</dbReference>
<gene>
    <name evidence="3" type="ORF">JOD01_000533</name>
</gene>
<proteinExistence type="predicted"/>
<reference evidence="3" key="1">
    <citation type="submission" date="2021-01" db="EMBL/GenBank/DDBJ databases">
        <title>Genomic Encyclopedia of Type Strains, Phase IV (KMG-IV): sequencing the most valuable type-strain genomes for metagenomic binning, comparative biology and taxonomic classification.</title>
        <authorList>
            <person name="Goeker M."/>
        </authorList>
    </citation>
    <scope>NUCLEOTIDE SEQUENCE</scope>
    <source>
        <strain evidence="3">DSM 25523</strain>
    </source>
</reference>
<dbReference type="InterPro" id="IPR000160">
    <property type="entry name" value="GGDEF_dom"/>
</dbReference>
<accession>A0A939BQW1</accession>
<dbReference type="EMBL" id="JAFBEB010000001">
    <property type="protein sequence ID" value="MBM7588947.1"/>
    <property type="molecule type" value="Genomic_DNA"/>
</dbReference>
<keyword evidence="4" id="KW-1185">Reference proteome</keyword>
<dbReference type="CDD" id="cd01949">
    <property type="entry name" value="GGDEF"/>
    <property type="match status" value="1"/>
</dbReference>
<dbReference type="AlphaFoldDB" id="A0A939BQW1"/>
<dbReference type="Pfam" id="PF00990">
    <property type="entry name" value="GGDEF"/>
    <property type="match status" value="1"/>
</dbReference>
<evidence type="ECO:0000259" key="2">
    <source>
        <dbReference type="PROSITE" id="PS50887"/>
    </source>
</evidence>
<dbReference type="PROSITE" id="PS50887">
    <property type="entry name" value="GGDEF"/>
    <property type="match status" value="1"/>
</dbReference>
<dbReference type="GO" id="GO:0052621">
    <property type="term" value="F:diguanylate cyclase activity"/>
    <property type="evidence" value="ECO:0007669"/>
    <property type="project" value="TreeGrafter"/>
</dbReference>
<dbReference type="Gene3D" id="3.30.70.270">
    <property type="match status" value="1"/>
</dbReference>
<comment type="caution">
    <text evidence="3">The sequence shown here is derived from an EMBL/GenBank/DDBJ whole genome shotgun (WGS) entry which is preliminary data.</text>
</comment>
<organism evidence="3 4">
    <name type="scientific">Brevibacillus fulvus</name>
    <dbReference type="NCBI Taxonomy" id="1125967"/>
    <lineage>
        <taxon>Bacteria</taxon>
        <taxon>Bacillati</taxon>
        <taxon>Bacillota</taxon>
        <taxon>Bacilli</taxon>
        <taxon>Bacillales</taxon>
        <taxon>Paenibacillaceae</taxon>
        <taxon>Brevibacillus</taxon>
    </lineage>
</organism>
<keyword evidence="1" id="KW-0472">Membrane</keyword>
<dbReference type="Proteomes" id="UP000717624">
    <property type="component" value="Unassembled WGS sequence"/>
</dbReference>
<keyword evidence="1" id="KW-1133">Transmembrane helix</keyword>
<evidence type="ECO:0000313" key="3">
    <source>
        <dbReference type="EMBL" id="MBM7588947.1"/>
    </source>
</evidence>
<dbReference type="InterPro" id="IPR029787">
    <property type="entry name" value="Nucleotide_cyclase"/>
</dbReference>
<dbReference type="PANTHER" id="PTHR45138">
    <property type="entry name" value="REGULATORY COMPONENTS OF SENSORY TRANSDUCTION SYSTEM"/>
    <property type="match status" value="1"/>
</dbReference>
<dbReference type="SMART" id="SM00267">
    <property type="entry name" value="GGDEF"/>
    <property type="match status" value="1"/>
</dbReference>
<sequence length="234" mass="27162">MKTTFINGLLLHFLLEQNWVMLIGLFMLTYLIGSTFLQSMQNMQHKMERDKFEQMAYTDYLTGVFNRAYMEKQMLELNQKREAVGVVVTDIDRFKKINDRYNHLVGDQVIIHFAKTIQALLDKEDVLIRSGGEEFTIFLRNRSFEACVALVEQIRQEIERSIIRVEFGENIVDITYSASFGLSYRNANNADPVEKNYVKADNLLLRSKQHGRNLISYEEDAVTLPQSVNAGENM</sequence>
<protein>
    <submittedName>
        <fullName evidence="3">Diguanylate cyclase (GGDEF)-like protein</fullName>
    </submittedName>
</protein>
<dbReference type="NCBIfam" id="TIGR00254">
    <property type="entry name" value="GGDEF"/>
    <property type="match status" value="1"/>
</dbReference>
<dbReference type="RefSeq" id="WP_204516653.1">
    <property type="nucleotide sequence ID" value="NZ_BAABIN010000009.1"/>
</dbReference>
<dbReference type="InterPro" id="IPR050469">
    <property type="entry name" value="Diguanylate_Cyclase"/>
</dbReference>
<dbReference type="PANTHER" id="PTHR45138:SF9">
    <property type="entry name" value="DIGUANYLATE CYCLASE DGCM-RELATED"/>
    <property type="match status" value="1"/>
</dbReference>